<dbReference type="PANTHER" id="PTHR45348">
    <property type="entry name" value="HYPOTHETICAL OXIDOREDUCTASE (EUROFUNG)"/>
    <property type="match status" value="1"/>
</dbReference>
<organism evidence="4">
    <name type="scientific">Bionectria ochroleuca</name>
    <name type="common">Gliocladium roseum</name>
    <dbReference type="NCBI Taxonomy" id="29856"/>
    <lineage>
        <taxon>Eukaryota</taxon>
        <taxon>Fungi</taxon>
        <taxon>Dikarya</taxon>
        <taxon>Ascomycota</taxon>
        <taxon>Pezizomycotina</taxon>
        <taxon>Sordariomycetes</taxon>
        <taxon>Hypocreomycetidae</taxon>
        <taxon>Hypocreales</taxon>
        <taxon>Bionectriaceae</taxon>
        <taxon>Clonostachys</taxon>
    </lineage>
</organism>
<dbReference type="AlphaFoldDB" id="A0A0B7KK07"/>
<gene>
    <name evidence="4" type="ORF">BN869_000014011_1</name>
</gene>
<proteinExistence type="inferred from homology"/>
<dbReference type="Gene3D" id="3.90.180.10">
    <property type="entry name" value="Medium-chain alcohol dehydrogenases, catalytic domain"/>
    <property type="match status" value="1"/>
</dbReference>
<reference evidence="4" key="1">
    <citation type="submission" date="2015-01" db="EMBL/GenBank/DDBJ databases">
        <authorList>
            <person name="Durling Mikael"/>
        </authorList>
    </citation>
    <scope>NUCLEOTIDE SEQUENCE</scope>
</reference>
<dbReference type="Pfam" id="PF00107">
    <property type="entry name" value="ADH_zinc_N"/>
    <property type="match status" value="1"/>
</dbReference>
<dbReference type="EMBL" id="CDPU01000195">
    <property type="protein sequence ID" value="CEO57953.1"/>
    <property type="molecule type" value="Genomic_DNA"/>
</dbReference>
<dbReference type="SUPFAM" id="SSF50129">
    <property type="entry name" value="GroES-like"/>
    <property type="match status" value="1"/>
</dbReference>
<feature type="domain" description="Enoyl reductase (ER)" evidence="3">
    <location>
        <begin position="10"/>
        <end position="350"/>
    </location>
</feature>
<dbReference type="GO" id="GO:0016651">
    <property type="term" value="F:oxidoreductase activity, acting on NAD(P)H"/>
    <property type="evidence" value="ECO:0007669"/>
    <property type="project" value="InterPro"/>
</dbReference>
<evidence type="ECO:0000259" key="3">
    <source>
        <dbReference type="SMART" id="SM00829"/>
    </source>
</evidence>
<dbReference type="InterPro" id="IPR020843">
    <property type="entry name" value="ER"/>
</dbReference>
<dbReference type="SMART" id="SM00829">
    <property type="entry name" value="PKS_ER"/>
    <property type="match status" value="1"/>
</dbReference>
<dbReference type="InterPro" id="IPR013154">
    <property type="entry name" value="ADH-like_N"/>
</dbReference>
<evidence type="ECO:0000256" key="1">
    <source>
        <dbReference type="ARBA" id="ARBA00008072"/>
    </source>
</evidence>
<name>A0A0B7KK07_BIOOC</name>
<dbReference type="SUPFAM" id="SSF51735">
    <property type="entry name" value="NAD(P)-binding Rossmann-fold domains"/>
    <property type="match status" value="1"/>
</dbReference>
<dbReference type="InterPro" id="IPR047122">
    <property type="entry name" value="Trans-enoyl_RdTase-like"/>
</dbReference>
<dbReference type="PANTHER" id="PTHR45348:SF2">
    <property type="entry name" value="ZINC-TYPE ALCOHOL DEHYDROGENASE-LIKE PROTEIN C2E1P3.01"/>
    <property type="match status" value="1"/>
</dbReference>
<evidence type="ECO:0000256" key="2">
    <source>
        <dbReference type="ARBA" id="ARBA00023002"/>
    </source>
</evidence>
<dbReference type="InterPro" id="IPR036291">
    <property type="entry name" value="NAD(P)-bd_dom_sf"/>
</dbReference>
<dbReference type="CDD" id="cd08249">
    <property type="entry name" value="enoyl_reductase_like"/>
    <property type="match status" value="1"/>
</dbReference>
<dbReference type="Pfam" id="PF08240">
    <property type="entry name" value="ADH_N"/>
    <property type="match status" value="1"/>
</dbReference>
<dbReference type="InterPro" id="IPR013149">
    <property type="entry name" value="ADH-like_C"/>
</dbReference>
<dbReference type="Gene3D" id="3.40.50.720">
    <property type="entry name" value="NAD(P)-binding Rossmann-like Domain"/>
    <property type="match status" value="1"/>
</dbReference>
<keyword evidence="2" id="KW-0560">Oxidoreductase</keyword>
<sequence>MMPKSLRILGAGKIGIQEGKKPQPNDHQILIKVVACGQNPLDVGVVGITANISEFADFYTGNTIGCDFAGIVESTGSLTTRFQPGDRVAGFVPGNLQDQGAFAEFLVTEEAFSARIPDDVSFEQAATIGVAASTAAISLYSHLNLPRRRKDPNPFKEFILVNGGSSAMGTMVIQIAKMSGAKVIALASSKNFGLVQSYGADKVFDYHDPNAVTLIKNYTDNALELVVNCVPTTETCRLICDCISPKGGKCVNLVQVDTSGAEFRKDVKFSLFMAFQVFNEAFVLGPELYAPSQELRELLADFWQEMDEDLLPKKLLKFHQLKIIQGGLEGVVESHRQMRDQRISGWKFVARISDTPGVTLLH</sequence>
<dbReference type="InterPro" id="IPR011032">
    <property type="entry name" value="GroES-like_sf"/>
</dbReference>
<evidence type="ECO:0000313" key="4">
    <source>
        <dbReference type="EMBL" id="CEO57953.1"/>
    </source>
</evidence>
<comment type="similarity">
    <text evidence="1">Belongs to the zinc-containing alcohol dehydrogenase family.</text>
</comment>
<protein>
    <recommendedName>
        <fullName evidence="3">Enoyl reductase (ER) domain-containing protein</fullName>
    </recommendedName>
</protein>
<accession>A0A0B7KK07</accession>